<comment type="caution">
    <text evidence="1">The sequence shown here is derived from an EMBL/GenBank/DDBJ whole genome shotgun (WGS) entry which is preliminary data.</text>
</comment>
<accession>A0ACB0M3M4</accession>
<reference evidence="1" key="1">
    <citation type="submission" date="2023-10" db="EMBL/GenBank/DDBJ databases">
        <authorList>
            <person name="Rodriguez Cubillos JULIANA M."/>
            <person name="De Vega J."/>
        </authorList>
    </citation>
    <scope>NUCLEOTIDE SEQUENCE</scope>
</reference>
<evidence type="ECO:0000313" key="2">
    <source>
        <dbReference type="Proteomes" id="UP001177021"/>
    </source>
</evidence>
<dbReference type="EMBL" id="CASHSV030000716">
    <property type="protein sequence ID" value="CAJ2675820.1"/>
    <property type="molecule type" value="Genomic_DNA"/>
</dbReference>
<keyword evidence="2" id="KW-1185">Reference proteome</keyword>
<proteinExistence type="predicted"/>
<sequence>MFGGRCCIKMTNRFKNGVSLSLGFNMGDETHLQNLVGKIEITESVSALPKQTFVENSGEHIDSKLVEQDLAFVAQCLAPGWIKKWALPFNGVFPSSSSLFHQTTVIYFILSLSSEKYIIRVPVPTIKYLTGYGAKVILSSHLASLVVYVLLKSCCSFLPLQKSNC</sequence>
<gene>
    <name evidence="1" type="ORF">MILVUS5_LOCUS38746</name>
</gene>
<evidence type="ECO:0000313" key="1">
    <source>
        <dbReference type="EMBL" id="CAJ2675820.1"/>
    </source>
</evidence>
<protein>
    <submittedName>
        <fullName evidence="1">Uncharacterized protein</fullName>
    </submittedName>
</protein>
<name>A0ACB0M3M4_TRIPR</name>
<dbReference type="Proteomes" id="UP001177021">
    <property type="component" value="Unassembled WGS sequence"/>
</dbReference>
<organism evidence="1 2">
    <name type="scientific">Trifolium pratense</name>
    <name type="common">Red clover</name>
    <dbReference type="NCBI Taxonomy" id="57577"/>
    <lineage>
        <taxon>Eukaryota</taxon>
        <taxon>Viridiplantae</taxon>
        <taxon>Streptophyta</taxon>
        <taxon>Embryophyta</taxon>
        <taxon>Tracheophyta</taxon>
        <taxon>Spermatophyta</taxon>
        <taxon>Magnoliopsida</taxon>
        <taxon>eudicotyledons</taxon>
        <taxon>Gunneridae</taxon>
        <taxon>Pentapetalae</taxon>
        <taxon>rosids</taxon>
        <taxon>fabids</taxon>
        <taxon>Fabales</taxon>
        <taxon>Fabaceae</taxon>
        <taxon>Papilionoideae</taxon>
        <taxon>50 kb inversion clade</taxon>
        <taxon>NPAAA clade</taxon>
        <taxon>Hologalegina</taxon>
        <taxon>IRL clade</taxon>
        <taxon>Trifolieae</taxon>
        <taxon>Trifolium</taxon>
    </lineage>
</organism>